<sequence>MQVIVVGSVILGSWLPLNPEQFSPRRLVLSVALAVFDVGMSNFHLVVQLVLQTGDWFTSLGNYQLFTGKESNITIISSTRSASVGVTGLAEGREAMQVELYTPFELFYELNGTWTVETRSINPHPLFQECNSSNPAFPLRLQVKGISTQHSSLAIQTLDPTKMCLMGQKFFHILREKMPTLHHRKARESPSDMDMNTGLVLGFHSPLRLMCLCSDVERFAEAENFKLQDGEPWQTDLYSRILVRLELYGLGTLELGLVLRILEVLTPVQGLDPAYDFLQSPTSGDLLTTSAKHLHRAWKSSPVIYPLTTRCNGQVIAEFAGISLPQQNGSH</sequence>
<evidence type="ECO:0000313" key="2">
    <source>
        <dbReference type="Proteomes" id="UP000724874"/>
    </source>
</evidence>
<dbReference type="Proteomes" id="UP000724874">
    <property type="component" value="Unassembled WGS sequence"/>
</dbReference>
<protein>
    <submittedName>
        <fullName evidence="1">Uncharacterized protein</fullName>
    </submittedName>
</protein>
<evidence type="ECO:0000313" key="1">
    <source>
        <dbReference type="EMBL" id="KAF8876616.1"/>
    </source>
</evidence>
<name>A0A9P5THF5_GYMJU</name>
<proteinExistence type="predicted"/>
<accession>A0A9P5THF5</accession>
<comment type="caution">
    <text evidence="1">The sequence shown here is derived from an EMBL/GenBank/DDBJ whole genome shotgun (WGS) entry which is preliminary data.</text>
</comment>
<organism evidence="1 2">
    <name type="scientific">Gymnopilus junonius</name>
    <name type="common">Spectacular rustgill mushroom</name>
    <name type="synonym">Gymnopilus spectabilis subsp. junonius</name>
    <dbReference type="NCBI Taxonomy" id="109634"/>
    <lineage>
        <taxon>Eukaryota</taxon>
        <taxon>Fungi</taxon>
        <taxon>Dikarya</taxon>
        <taxon>Basidiomycota</taxon>
        <taxon>Agaricomycotina</taxon>
        <taxon>Agaricomycetes</taxon>
        <taxon>Agaricomycetidae</taxon>
        <taxon>Agaricales</taxon>
        <taxon>Agaricineae</taxon>
        <taxon>Hymenogastraceae</taxon>
        <taxon>Gymnopilus</taxon>
    </lineage>
</organism>
<gene>
    <name evidence="1" type="ORF">CPB84DRAFT_1828985</name>
</gene>
<dbReference type="AlphaFoldDB" id="A0A9P5THF5"/>
<keyword evidence="2" id="KW-1185">Reference proteome</keyword>
<reference evidence="1" key="1">
    <citation type="submission" date="2020-11" db="EMBL/GenBank/DDBJ databases">
        <authorList>
            <consortium name="DOE Joint Genome Institute"/>
            <person name="Ahrendt S."/>
            <person name="Riley R."/>
            <person name="Andreopoulos W."/>
            <person name="LaButti K."/>
            <person name="Pangilinan J."/>
            <person name="Ruiz-duenas F.J."/>
            <person name="Barrasa J.M."/>
            <person name="Sanchez-Garcia M."/>
            <person name="Camarero S."/>
            <person name="Miyauchi S."/>
            <person name="Serrano A."/>
            <person name="Linde D."/>
            <person name="Babiker R."/>
            <person name="Drula E."/>
            <person name="Ayuso-Fernandez I."/>
            <person name="Pacheco R."/>
            <person name="Padilla G."/>
            <person name="Ferreira P."/>
            <person name="Barriuso J."/>
            <person name="Kellner H."/>
            <person name="Castanera R."/>
            <person name="Alfaro M."/>
            <person name="Ramirez L."/>
            <person name="Pisabarro A.G."/>
            <person name="Kuo A."/>
            <person name="Tritt A."/>
            <person name="Lipzen A."/>
            <person name="He G."/>
            <person name="Yan M."/>
            <person name="Ng V."/>
            <person name="Cullen D."/>
            <person name="Martin F."/>
            <person name="Rosso M.-N."/>
            <person name="Henrissat B."/>
            <person name="Hibbett D."/>
            <person name="Martinez A.T."/>
            <person name="Grigoriev I.V."/>
        </authorList>
    </citation>
    <scope>NUCLEOTIDE SEQUENCE</scope>
    <source>
        <strain evidence="1">AH 44721</strain>
    </source>
</reference>
<dbReference type="EMBL" id="JADNYJ010000180">
    <property type="protein sequence ID" value="KAF8876616.1"/>
    <property type="molecule type" value="Genomic_DNA"/>
</dbReference>